<keyword evidence="3" id="KW-1185">Reference proteome</keyword>
<dbReference type="RefSeq" id="WP_022636529.1">
    <property type="nucleotide sequence ID" value="NZ_ASJR01000007.1"/>
</dbReference>
<dbReference type="Pfam" id="PF11146">
    <property type="entry name" value="DUF2905"/>
    <property type="match status" value="1"/>
</dbReference>
<feature type="transmembrane region" description="Helical" evidence="1">
    <location>
        <begin position="48"/>
        <end position="70"/>
    </location>
</feature>
<feature type="transmembrane region" description="Helical" evidence="1">
    <location>
        <begin position="9"/>
        <end position="28"/>
    </location>
</feature>
<dbReference type="STRING" id="1313304.CALK_1037"/>
<dbReference type="AlphaFoldDB" id="U7D6B0"/>
<name>U7D6B0_9BACT</name>
<proteinExistence type="predicted"/>
<evidence type="ECO:0000313" key="3">
    <source>
        <dbReference type="Proteomes" id="UP000017148"/>
    </source>
</evidence>
<dbReference type="InterPro" id="IPR021320">
    <property type="entry name" value="DUF2905"/>
</dbReference>
<accession>U7D6B0</accession>
<evidence type="ECO:0008006" key="4">
    <source>
        <dbReference type="Google" id="ProtNLM"/>
    </source>
</evidence>
<dbReference type="Proteomes" id="UP000017148">
    <property type="component" value="Unassembled WGS sequence"/>
</dbReference>
<dbReference type="EMBL" id="ASJR01000007">
    <property type="protein sequence ID" value="ERP32054.1"/>
    <property type="molecule type" value="Genomic_DNA"/>
</dbReference>
<keyword evidence="1" id="KW-0812">Transmembrane</keyword>
<reference evidence="2 3" key="1">
    <citation type="journal article" date="2013" name="Environ. Microbiol.">
        <title>Genome analysis of Chitinivibrio alkaliphilus gen. nov., sp. nov., a novel extremely haloalkaliphilic anaerobic chitinolytic bacterium from the candidate phylum Termite Group 3.</title>
        <authorList>
            <person name="Sorokin D.Y."/>
            <person name="Gumerov V.M."/>
            <person name="Rakitin A.L."/>
            <person name="Beletsky A.V."/>
            <person name="Damste J.S."/>
            <person name="Muyzer G."/>
            <person name="Mardanov A.V."/>
            <person name="Ravin N.V."/>
        </authorList>
    </citation>
    <scope>NUCLEOTIDE SEQUENCE [LARGE SCALE GENOMIC DNA]</scope>
    <source>
        <strain evidence="2 3">ACht1</strain>
    </source>
</reference>
<keyword evidence="1" id="KW-0472">Membrane</keyword>
<comment type="caution">
    <text evidence="2">The sequence shown here is derived from an EMBL/GenBank/DDBJ whole genome shotgun (WGS) entry which is preliminary data.</text>
</comment>
<dbReference type="PANTHER" id="PTHR36443">
    <property type="entry name" value="BSR5223 PROTEIN"/>
    <property type="match status" value="1"/>
</dbReference>
<evidence type="ECO:0000313" key="2">
    <source>
        <dbReference type="EMBL" id="ERP32054.1"/>
    </source>
</evidence>
<keyword evidence="1" id="KW-1133">Transmembrane helix</keyword>
<organism evidence="2 3">
    <name type="scientific">Chitinivibrio alkaliphilus ACht1</name>
    <dbReference type="NCBI Taxonomy" id="1313304"/>
    <lineage>
        <taxon>Bacteria</taxon>
        <taxon>Pseudomonadati</taxon>
        <taxon>Fibrobacterota</taxon>
        <taxon>Chitinivibrionia</taxon>
        <taxon>Chitinivibrionales</taxon>
        <taxon>Chitinivibrionaceae</taxon>
        <taxon>Chitinivibrio</taxon>
    </lineage>
</organism>
<evidence type="ECO:0000256" key="1">
    <source>
        <dbReference type="SAM" id="Phobius"/>
    </source>
</evidence>
<sequence length="71" mass="8127">MSLFDLGRLLLISGVLLFILGILFIYFHDLPDGKLWGDMFLRRGGLRIYVPVTTTVFVTLIITLVVNIFLR</sequence>
<protein>
    <recommendedName>
        <fullName evidence="4">DUF2905 domain-containing protein</fullName>
    </recommendedName>
</protein>
<gene>
    <name evidence="2" type="ORF">CALK_1037</name>
</gene>
<dbReference type="PANTHER" id="PTHR36443:SF1">
    <property type="entry name" value="BSR5223 PROTEIN"/>
    <property type="match status" value="1"/>
</dbReference>